<accession>A0A4S8N0T9</accession>
<dbReference type="EMBL" id="STGW01000013">
    <property type="protein sequence ID" value="THV09383.1"/>
    <property type="molecule type" value="Genomic_DNA"/>
</dbReference>
<dbReference type="OrthoDB" id="3830327at2"/>
<gene>
    <name evidence="1" type="ORF">E9934_15685</name>
</gene>
<comment type="caution">
    <text evidence="1">The sequence shown here is derived from an EMBL/GenBank/DDBJ whole genome shotgun (WGS) entry which is preliminary data.</text>
</comment>
<evidence type="ECO:0000313" key="1">
    <source>
        <dbReference type="EMBL" id="THV09383.1"/>
    </source>
</evidence>
<dbReference type="AlphaFoldDB" id="A0A4S8N0T9"/>
<reference evidence="1 2" key="1">
    <citation type="journal article" date="2009" name="Int. J. Syst. Evol. Microbiol.">
        <title>Nocardioides caeni sp. nov., isolated from wastewater.</title>
        <authorList>
            <person name="Yoon J.H."/>
            <person name="Kang S.J."/>
            <person name="Park S."/>
            <person name="Kim W."/>
            <person name="Oh T.K."/>
        </authorList>
    </citation>
    <scope>NUCLEOTIDE SEQUENCE [LARGE SCALE GENOMIC DNA]</scope>
    <source>
        <strain evidence="1 2">DSM 23134</strain>
    </source>
</reference>
<organism evidence="1 2">
    <name type="scientific">Nocardioides caeni</name>
    <dbReference type="NCBI Taxonomy" id="574700"/>
    <lineage>
        <taxon>Bacteria</taxon>
        <taxon>Bacillati</taxon>
        <taxon>Actinomycetota</taxon>
        <taxon>Actinomycetes</taxon>
        <taxon>Propionibacteriales</taxon>
        <taxon>Nocardioidaceae</taxon>
        <taxon>Nocardioides</taxon>
    </lineage>
</organism>
<dbReference type="RefSeq" id="WP_136563846.1">
    <property type="nucleotide sequence ID" value="NZ_BAABLS010000009.1"/>
</dbReference>
<keyword evidence="2" id="KW-1185">Reference proteome</keyword>
<proteinExistence type="predicted"/>
<dbReference type="Proteomes" id="UP000307087">
    <property type="component" value="Unassembled WGS sequence"/>
</dbReference>
<sequence>MDRREARRVLGQRVEELRQLSFEALRDTWLDSPDCEKVQAPDGKGYQIEIEAVWDSEADGHLRMLCSIDDGGLSALMPMSDGFIKASDESFVGE</sequence>
<evidence type="ECO:0000313" key="2">
    <source>
        <dbReference type="Proteomes" id="UP000307087"/>
    </source>
</evidence>
<name>A0A4S8N0T9_9ACTN</name>
<protein>
    <submittedName>
        <fullName evidence="1">Uncharacterized protein</fullName>
    </submittedName>
</protein>